<accession>A0AAD8EM22</accession>
<feature type="transmembrane region" description="Helical" evidence="6">
    <location>
        <begin position="261"/>
        <end position="281"/>
    </location>
</feature>
<dbReference type="InterPro" id="IPR051085">
    <property type="entry name" value="MB_O-acyltransferase"/>
</dbReference>
<protein>
    <recommendedName>
        <fullName evidence="9">Protein-cysteine N-palmitoyltransferase Rasp</fullName>
    </recommendedName>
</protein>
<name>A0AAD8EM22_DIPPU</name>
<feature type="transmembrane region" description="Helical" evidence="6">
    <location>
        <begin position="218"/>
        <end position="241"/>
    </location>
</feature>
<evidence type="ECO:0000256" key="4">
    <source>
        <dbReference type="ARBA" id="ARBA00023136"/>
    </source>
</evidence>
<feature type="transmembrane region" description="Helical" evidence="6">
    <location>
        <begin position="109"/>
        <end position="125"/>
    </location>
</feature>
<dbReference type="GO" id="GO:0005783">
    <property type="term" value="C:endoplasmic reticulum"/>
    <property type="evidence" value="ECO:0007669"/>
    <property type="project" value="TreeGrafter"/>
</dbReference>
<evidence type="ECO:0000256" key="3">
    <source>
        <dbReference type="ARBA" id="ARBA00022989"/>
    </source>
</evidence>
<feature type="transmembrane region" description="Helical" evidence="6">
    <location>
        <begin position="403"/>
        <end position="424"/>
    </location>
</feature>
<comment type="subcellular location">
    <subcellularLocation>
        <location evidence="1">Membrane</location>
        <topology evidence="1">Multi-pass membrane protein</topology>
    </subcellularLocation>
</comment>
<feature type="transmembrane region" description="Helical" evidence="6">
    <location>
        <begin position="40"/>
        <end position="61"/>
    </location>
</feature>
<dbReference type="InterPro" id="IPR004299">
    <property type="entry name" value="MBOAT_fam"/>
</dbReference>
<keyword evidence="3 6" id="KW-1133">Transmembrane helix</keyword>
<evidence type="ECO:0000256" key="1">
    <source>
        <dbReference type="ARBA" id="ARBA00004141"/>
    </source>
</evidence>
<dbReference type="GO" id="GO:0016409">
    <property type="term" value="F:palmitoyltransferase activity"/>
    <property type="evidence" value="ECO:0007669"/>
    <property type="project" value="TreeGrafter"/>
</dbReference>
<feature type="transmembrane region" description="Helical" evidence="6">
    <location>
        <begin position="132"/>
        <end position="153"/>
    </location>
</feature>
<evidence type="ECO:0000256" key="2">
    <source>
        <dbReference type="ARBA" id="ARBA00022692"/>
    </source>
</evidence>
<keyword evidence="8" id="KW-1185">Reference proteome</keyword>
<dbReference type="Pfam" id="PF03062">
    <property type="entry name" value="MBOAT"/>
    <property type="match status" value="1"/>
</dbReference>
<evidence type="ECO:0000256" key="6">
    <source>
        <dbReference type="SAM" id="Phobius"/>
    </source>
</evidence>
<gene>
    <name evidence="7" type="ORF">L9F63_014059</name>
</gene>
<dbReference type="EMBL" id="JASPKZ010003042">
    <property type="protein sequence ID" value="KAJ9594522.1"/>
    <property type="molecule type" value="Genomic_DNA"/>
</dbReference>
<evidence type="ECO:0008006" key="9">
    <source>
        <dbReference type="Google" id="ProtNLM"/>
    </source>
</evidence>
<evidence type="ECO:0000313" key="7">
    <source>
        <dbReference type="EMBL" id="KAJ9594522.1"/>
    </source>
</evidence>
<comment type="caution">
    <text evidence="7">The sequence shown here is derived from an EMBL/GenBank/DDBJ whole genome shotgun (WGS) entry which is preliminary data.</text>
</comment>
<dbReference type="Proteomes" id="UP001233999">
    <property type="component" value="Unassembled WGS sequence"/>
</dbReference>
<comment type="similarity">
    <text evidence="5">Belongs to the membrane-bound acyltransferase family. HHAT subfamily.</text>
</comment>
<keyword evidence="2 6" id="KW-0812">Transmembrane</keyword>
<evidence type="ECO:0000256" key="5">
    <source>
        <dbReference type="ARBA" id="ARBA00038268"/>
    </source>
</evidence>
<reference evidence="7" key="1">
    <citation type="journal article" date="2023" name="IScience">
        <title>Live-bearing cockroach genome reveals convergent evolutionary mechanisms linked to viviparity in insects and beyond.</title>
        <authorList>
            <person name="Fouks B."/>
            <person name="Harrison M.C."/>
            <person name="Mikhailova A.A."/>
            <person name="Marchal E."/>
            <person name="English S."/>
            <person name="Carruthers M."/>
            <person name="Jennings E.C."/>
            <person name="Chiamaka E.L."/>
            <person name="Frigard R.A."/>
            <person name="Pippel M."/>
            <person name="Attardo G.M."/>
            <person name="Benoit J.B."/>
            <person name="Bornberg-Bauer E."/>
            <person name="Tobe S.S."/>
        </authorList>
    </citation>
    <scope>NUCLEOTIDE SEQUENCE</scope>
    <source>
        <strain evidence="7">Stay&amp;Tobe</strain>
    </source>
</reference>
<dbReference type="GO" id="GO:0016020">
    <property type="term" value="C:membrane"/>
    <property type="evidence" value="ECO:0007669"/>
    <property type="project" value="UniProtKB-SubCell"/>
</dbReference>
<reference evidence="7" key="2">
    <citation type="submission" date="2023-05" db="EMBL/GenBank/DDBJ databases">
        <authorList>
            <person name="Fouks B."/>
        </authorList>
    </citation>
    <scope>NUCLEOTIDE SEQUENCE</scope>
    <source>
        <strain evidence="7">Stay&amp;Tobe</strain>
        <tissue evidence="7">Testes</tissue>
    </source>
</reference>
<feature type="transmembrane region" description="Helical" evidence="6">
    <location>
        <begin position="341"/>
        <end position="366"/>
    </location>
</feature>
<dbReference type="AlphaFoldDB" id="A0AAD8EM22"/>
<feature type="non-terminal residue" evidence="7">
    <location>
        <position position="587"/>
    </location>
</feature>
<organism evidence="7 8">
    <name type="scientific">Diploptera punctata</name>
    <name type="common">Pacific beetle cockroach</name>
    <dbReference type="NCBI Taxonomy" id="6984"/>
    <lineage>
        <taxon>Eukaryota</taxon>
        <taxon>Metazoa</taxon>
        <taxon>Ecdysozoa</taxon>
        <taxon>Arthropoda</taxon>
        <taxon>Hexapoda</taxon>
        <taxon>Insecta</taxon>
        <taxon>Pterygota</taxon>
        <taxon>Neoptera</taxon>
        <taxon>Polyneoptera</taxon>
        <taxon>Dictyoptera</taxon>
        <taxon>Blattodea</taxon>
        <taxon>Blaberoidea</taxon>
        <taxon>Blaberidae</taxon>
        <taxon>Diplopterinae</taxon>
        <taxon>Diploptera</taxon>
    </lineage>
</organism>
<keyword evidence="4 6" id="KW-0472">Membrane</keyword>
<proteinExistence type="inferred from homology"/>
<evidence type="ECO:0000313" key="8">
    <source>
        <dbReference type="Proteomes" id="UP001233999"/>
    </source>
</evidence>
<dbReference type="PANTHER" id="PTHR13285">
    <property type="entry name" value="ACYLTRANSFERASE"/>
    <property type="match status" value="1"/>
</dbReference>
<feature type="transmembrane region" description="Helical" evidence="6">
    <location>
        <begin position="73"/>
        <end position="97"/>
    </location>
</feature>
<dbReference type="PANTHER" id="PTHR13285:SF18">
    <property type="entry name" value="PROTEIN-CYSTEINE N-PALMITOYLTRANSFERASE RASP"/>
    <property type="match status" value="1"/>
</dbReference>
<sequence>IMNKYRSTDLNLDYNDSGYGAFAPGWTVLGGKKDVSDYEWAVWAPYLYFSVPWVCANLLGAEIVRYFCKELLAVWYLTLSAMYILLHMGALSLVSMLMEPCLMFTLLQLRSRAVLYIGGFILLVLHNTDFKFAWLPISYDSQYLLMISTAWIYMRCQSYCHDALTSGQVSASLTDLITLLGYSLYFPMLFLGPLILFDEFQTGLRKPYVPWTLRRVKMFILNIMRFCWWAIFLEAMTHFLYISALQGDLKHMSRQGAWAHYGLGFGMGIVFQLKYVVTYGFNSTVAQAERYQAPRHPKCIGRIHLYSDMWKYFDEGLYNFLRKYVYMPLLRSSYSLLDKKFASLACFVFIYAWHRVYLFVLVWSTLNYLGVTLESLGRSIGNSTAYQHYEKMVMITPQNVRRLHAVLGTPLLIMSALSNFYFFAGMRVGNYYVKRLLAGSLQENCLLFFFCYCLSQVSIQYLQLIKKHDKEMYNEIFCVLKNKISEKYNEELQPDYISVDEAACMSAVRERNPILSKSLTVSLSMSLRYKSSSDEMVLTKCLGYVLTMTKKSRFGHKEILYNLPKEKCAEHGKSSKCPELEIVEVLK</sequence>
<feature type="transmembrane region" description="Helical" evidence="6">
    <location>
        <begin position="173"/>
        <end position="197"/>
    </location>
</feature>